<dbReference type="Proteomes" id="UP000192257">
    <property type="component" value="Unassembled WGS sequence"/>
</dbReference>
<organism evidence="2 3">
    <name type="scientific">Trypanosoma theileri</name>
    <dbReference type="NCBI Taxonomy" id="67003"/>
    <lineage>
        <taxon>Eukaryota</taxon>
        <taxon>Discoba</taxon>
        <taxon>Euglenozoa</taxon>
        <taxon>Kinetoplastea</taxon>
        <taxon>Metakinetoplastina</taxon>
        <taxon>Trypanosomatida</taxon>
        <taxon>Trypanosomatidae</taxon>
        <taxon>Trypanosoma</taxon>
    </lineage>
</organism>
<feature type="compositionally biased region" description="Basic residues" evidence="1">
    <location>
        <begin position="1674"/>
        <end position="1685"/>
    </location>
</feature>
<feature type="region of interest" description="Disordered" evidence="1">
    <location>
        <begin position="525"/>
        <end position="545"/>
    </location>
</feature>
<feature type="region of interest" description="Disordered" evidence="1">
    <location>
        <begin position="581"/>
        <end position="608"/>
    </location>
</feature>
<protein>
    <submittedName>
        <fullName evidence="2">Uncharacterized protein</fullName>
    </submittedName>
</protein>
<evidence type="ECO:0000313" key="3">
    <source>
        <dbReference type="Proteomes" id="UP000192257"/>
    </source>
</evidence>
<accession>A0A1X0NQ95</accession>
<feature type="compositionally biased region" description="Basic residues" evidence="1">
    <location>
        <begin position="1713"/>
        <end position="1725"/>
    </location>
</feature>
<dbReference type="EMBL" id="NBCO01000025">
    <property type="protein sequence ID" value="ORC86896.1"/>
    <property type="molecule type" value="Genomic_DNA"/>
</dbReference>
<feature type="compositionally biased region" description="Basic and acidic residues" evidence="1">
    <location>
        <begin position="1617"/>
        <end position="1649"/>
    </location>
</feature>
<feature type="compositionally biased region" description="Low complexity" evidence="1">
    <location>
        <begin position="1653"/>
        <end position="1673"/>
    </location>
</feature>
<comment type="caution">
    <text evidence="2">The sequence shown here is derived from an EMBL/GenBank/DDBJ whole genome shotgun (WGS) entry which is preliminary data.</text>
</comment>
<reference evidence="2 3" key="1">
    <citation type="submission" date="2017-03" db="EMBL/GenBank/DDBJ databases">
        <title>An alternative strategy for trypanosome survival in the mammalian bloodstream revealed through genome and transcriptome analysis of the ubiquitous bovine parasite Trypanosoma (Megatrypanum) theileri.</title>
        <authorList>
            <person name="Kelly S."/>
            <person name="Ivens A."/>
            <person name="Mott A."/>
            <person name="O'Neill E."/>
            <person name="Emms D."/>
            <person name="Macleod O."/>
            <person name="Voorheis P."/>
            <person name="Matthews J."/>
            <person name="Matthews K."/>
            <person name="Carrington M."/>
        </authorList>
    </citation>
    <scope>NUCLEOTIDE SEQUENCE [LARGE SCALE GENOMIC DNA]</scope>
    <source>
        <strain evidence="2">Edinburgh</strain>
    </source>
</reference>
<feature type="region of interest" description="Disordered" evidence="1">
    <location>
        <begin position="332"/>
        <end position="372"/>
    </location>
</feature>
<feature type="compositionally biased region" description="Low complexity" evidence="1">
    <location>
        <begin position="342"/>
        <end position="360"/>
    </location>
</feature>
<name>A0A1X0NQ95_9TRYP</name>
<gene>
    <name evidence="2" type="ORF">TM35_000251920</name>
</gene>
<feature type="region of interest" description="Disordered" evidence="1">
    <location>
        <begin position="1590"/>
        <end position="1742"/>
    </location>
</feature>
<dbReference type="RefSeq" id="XP_028880962.1">
    <property type="nucleotide sequence ID" value="XM_029027783.1"/>
</dbReference>
<feature type="compositionally biased region" description="Low complexity" evidence="1">
    <location>
        <begin position="1726"/>
        <end position="1736"/>
    </location>
</feature>
<feature type="compositionally biased region" description="Low complexity" evidence="1">
    <location>
        <begin position="1698"/>
        <end position="1712"/>
    </location>
</feature>
<evidence type="ECO:0000256" key="1">
    <source>
        <dbReference type="SAM" id="MobiDB-lite"/>
    </source>
</evidence>
<dbReference type="OrthoDB" id="273113at2759"/>
<sequence>MLRRRIVVPALPSTALQFAEVSKRYTQYSEAFHECSPTHSNGLYSPKLRGLHKSILLNTEITPKTTTLPTTKTMKRTKGELTRLSVLSFLDTVKLNAILKSSEVAGRFTTTTAANYTPSSSTNTPKDVVMRRMGVLPSMASQSGLLRTTAVRLMPVLAGPTLDTRIGDIMKIDNSLAAEMLPNVVRLLIDPQAEGVENVSLSDFAAMQPKRQLAALGGKKIWHDWLIDSTHYKQVARLGLESPYYDLRALQQAGISTLYQWAEQPDLVKVSSYTRSLLDAAVEKSVEAYVVEVAKVVNKSILLEDTLISWAADTIGKFVLDTLRISMEQATAQRDASGINGTSSSSTTTSTSSSSSSSSTVSMTGMNENGMDQPAIAAMNSNASPNIRPGEVCTLEHYHRLARKVLASVRKEYIAQRQADQGNNNATKIQLDSQAEAEIREKAYTTLSDAMLRVLEAQSPNMPQELHSLRDYGFLALERLPGLLRQASSVLQLQSIPVRYFVFHSTGEREEDELERQEFELFPYNNTSGATTTTSGGGNGSSNINSNNSSGGATLNVTAPALVSGIFLAGTGNCNITLGEWPGFPQPPPSSLGGGGGGGGSGGNTNDPLQNEYFSVLHRLKRHTTRVARTSIFETIKRADDFRNGFNAVEALGLHQLLGTAKLVEDRLISVLNCYYNSSSISKPIHFIEAGHSGGKSSMLQRLSKRMNESGRNTVTVRYSGTATPFTPGLDDHPLAFPARFWFRVALSSCPYLVRTEELFTRAPKSVMWWANRLNWSWEQYQKCIRLPNQKEGEPSSLHAILVDDIDRVLDAMENRFVHATFSVNGILNGANNVHPLPSYSNITGDETHEVGTTSTNTGHNHEKRYHDKKILGNNSSPSLLTSMTQYKPYVPFHPDMVEAALARITVAVGQLDMVFTGHRVSKMFLTHADTPVRRYFIPLANGIGLQQRLRVLPLISVLYALHQRSRLEFSGLMYEVLKNCPGLLGYTLEVFWSGRAALMDLRGGAPRLMQWSNTHPLFRSNVPTELFAELPQRNFLLQNLPEARLRLVELLQRQLSSPTGYLTTGVDTTLQDERDGLIVPYNNTTCQVHPFALFTIFTHQDPLESPKEATVVRAWGEVWAEYCAVVNTMGTSNERKRDALRVLLHGALLLRVVAVSGAQMDLNLKIPPYGFPLLASPTRIKQKGGAEPLVTKATPETVRKALAAYKTFFAQTEQTHFPFRPSVGLNGGCDVVSIAGTTLALYDLVTTPEALKDISYRFAEALLGVLHCLGKNVLPQNRIRQIHYVSVVSIDQSISFTSTNGGGCGIGVCGGGSSGNVMNAVSGVGSSSSMATDDVFASPPTSVVPYFLDLSAVFEDDVIDRLRALQDVLGISKEFRTLNDLLDELESAHHVYVHQDVVASSQELESLLSTTLTQLVPDATVLPAYAAELVSPDALLLDLLEAGEAEMLEAERAERGERGGGGGAEAEEMRREAALAREAGGGGVAVCADAEHLQESAEMLEALLNDALADPVHRSAEEQRTHDTAQEALLADIAAEDAINNSIPVPDTNISKAHYEDALAWLHDIITPPAAEQQGNRGDDNVIVTTTLSGAVPQQTTNGGAFVSLSNDEDEEEQEHEQAPNLKEKEVVKEVHASGGGSERKKAAESNKKKTTTTTTTSSNSNSRNSRPSSRQQRSKPQRGKAKKQSVSTSTGRKKASSAATTMNTSSSNSNAKRKAAAAKKNSKKSSTSSTVTTGKKNKRR</sequence>
<dbReference type="GeneID" id="39987563"/>
<keyword evidence="3" id="KW-1185">Reference proteome</keyword>
<proteinExistence type="predicted"/>
<feature type="compositionally biased region" description="Gly residues" evidence="1">
    <location>
        <begin position="592"/>
        <end position="603"/>
    </location>
</feature>
<feature type="compositionally biased region" description="Low complexity" evidence="1">
    <location>
        <begin position="525"/>
        <end position="534"/>
    </location>
</feature>
<dbReference type="VEuPathDB" id="TriTrypDB:TM35_000251920"/>
<evidence type="ECO:0000313" key="2">
    <source>
        <dbReference type="EMBL" id="ORC86896.1"/>
    </source>
</evidence>
<feature type="compositionally biased region" description="Polar residues" evidence="1">
    <location>
        <begin position="1590"/>
        <end position="1600"/>
    </location>
</feature>